<proteinExistence type="predicted"/>
<accession>A0ABP7JV39</accession>
<evidence type="ECO:0000259" key="1">
    <source>
        <dbReference type="PROSITE" id="PS50983"/>
    </source>
</evidence>
<dbReference type="PROSITE" id="PS50983">
    <property type="entry name" value="FE_B12_PBP"/>
    <property type="match status" value="1"/>
</dbReference>
<feature type="domain" description="Fe/B12 periplasmic-binding" evidence="1">
    <location>
        <begin position="2"/>
        <end position="287"/>
    </location>
</feature>
<dbReference type="InterPro" id="IPR051030">
    <property type="entry name" value="Vitamin_B12-ABC_binding"/>
</dbReference>
<dbReference type="EMBL" id="BAABCM010000024">
    <property type="protein sequence ID" value="GAA3855461.1"/>
    <property type="molecule type" value="Genomic_DNA"/>
</dbReference>
<dbReference type="InterPro" id="IPR002491">
    <property type="entry name" value="ABC_transptr_periplasmic_BD"/>
</dbReference>
<organism evidence="2 3">
    <name type="scientific">Amycolatopsis tucumanensis</name>
    <dbReference type="NCBI Taxonomy" id="401106"/>
    <lineage>
        <taxon>Bacteria</taxon>
        <taxon>Bacillati</taxon>
        <taxon>Actinomycetota</taxon>
        <taxon>Actinomycetes</taxon>
        <taxon>Pseudonocardiales</taxon>
        <taxon>Pseudonocardiaceae</taxon>
        <taxon>Amycolatopsis</taxon>
    </lineage>
</organism>
<evidence type="ECO:0000313" key="3">
    <source>
        <dbReference type="Proteomes" id="UP001501624"/>
    </source>
</evidence>
<dbReference type="PANTHER" id="PTHR42860:SF1">
    <property type="entry name" value="VITAMIN B12-BINDING PROTEIN"/>
    <property type="match status" value="1"/>
</dbReference>
<dbReference type="SUPFAM" id="SSF53807">
    <property type="entry name" value="Helical backbone' metal receptor"/>
    <property type="match status" value="1"/>
</dbReference>
<reference evidence="3" key="1">
    <citation type="journal article" date="2019" name="Int. J. Syst. Evol. Microbiol.">
        <title>The Global Catalogue of Microorganisms (GCM) 10K type strain sequencing project: providing services to taxonomists for standard genome sequencing and annotation.</title>
        <authorList>
            <consortium name="The Broad Institute Genomics Platform"/>
            <consortium name="The Broad Institute Genome Sequencing Center for Infectious Disease"/>
            <person name="Wu L."/>
            <person name="Ma J."/>
        </authorList>
    </citation>
    <scope>NUCLEOTIDE SEQUENCE [LARGE SCALE GENOMIC DNA]</scope>
    <source>
        <strain evidence="3">JCM 17017</strain>
    </source>
</reference>
<dbReference type="Proteomes" id="UP001501624">
    <property type="component" value="Unassembled WGS sequence"/>
</dbReference>
<protein>
    <submittedName>
        <fullName evidence="2">Cobalamin-binding protein</fullName>
    </submittedName>
</protein>
<dbReference type="PANTHER" id="PTHR42860">
    <property type="entry name" value="VITAMIN B12-BINDING PROTEIN"/>
    <property type="match status" value="1"/>
</dbReference>
<dbReference type="Pfam" id="PF01497">
    <property type="entry name" value="Peripla_BP_2"/>
    <property type="match status" value="1"/>
</dbReference>
<evidence type="ECO:0000313" key="2">
    <source>
        <dbReference type="EMBL" id="GAA3855461.1"/>
    </source>
</evidence>
<comment type="caution">
    <text evidence="2">The sequence shown here is derived from an EMBL/GenBank/DDBJ whole genome shotgun (WGS) entry which is preliminary data.</text>
</comment>
<dbReference type="RefSeq" id="WP_237338545.1">
    <property type="nucleotide sequence ID" value="NZ_BAABCM010000024.1"/>
</dbReference>
<dbReference type="Gene3D" id="3.40.50.1980">
    <property type="entry name" value="Nitrogenase molybdenum iron protein domain"/>
    <property type="match status" value="2"/>
</dbReference>
<gene>
    <name evidence="2" type="ORF">GCM10022380_86390</name>
</gene>
<sequence>MRIVSLLPAATDLVAELGLAGQLVGRTHECDWPPGVEDVPVVTGSGLHTAMSSREISQAVGGAHAGSALYALDAAKLAALRPDVVLTQDLCEVCAVSYRRVTDAVRMMDAGPRVLSLEPRTLAEVLDCLLLLGDVLGVPDVAHAKHAELLTRLADLRERTRDLPRPRVAAIEWLDPVWPAGHWVPEQIAAAGGEPLLARPGEHTKAIDWAAVAAAEPDVLLLLPCGLPPERTEAELGLLTSRPGWADLPAVRAGQVWILDGPSYFNRPGPRVVRGAEILAHVLHGIGTVEPGQARRTSISGGVRNV</sequence>
<name>A0ABP7JV39_9PSEU</name>
<keyword evidence="3" id="KW-1185">Reference proteome</keyword>